<feature type="compositionally biased region" description="Low complexity" evidence="1">
    <location>
        <begin position="12"/>
        <end position="41"/>
    </location>
</feature>
<feature type="region of interest" description="Disordered" evidence="1">
    <location>
        <begin position="1"/>
        <end position="41"/>
    </location>
</feature>
<gene>
    <name evidence="2" type="ORF">C8A05DRAFT_33406</name>
</gene>
<dbReference type="AlphaFoldDB" id="A0AAN6RUD2"/>
<evidence type="ECO:0000313" key="3">
    <source>
        <dbReference type="Proteomes" id="UP001303889"/>
    </source>
</evidence>
<protein>
    <submittedName>
        <fullName evidence="2">Uncharacterized protein</fullName>
    </submittedName>
</protein>
<sequence>MSTTQRDKDSQQQEAQQQANPTPSQTSTEPPTSGPPTLESLPPELRLQILTHLVTPRSPLPSPLILPSLRALVLASPVFYAQYRAYRWSLLRDAVVATLGAAAIPDACAVRATATLYETGTHPREPAVLRDVLAQYAAERRMAAEVVRRGMTPTVLLAPAMEDELVVMAGFYFSVVSPLVGEVARLAWRRLEPGREGCEVGGLSGTETERITRALYRFQLYCNLWGAGERSGPPRAVAGVAVEERLEWFFCLLRPWEVEEVDCVYTVLDAKYEEWFEAVKEGVFKGKRKLDFGNENKREDYREGTISRGLRVFYRMLRTRSHEGLVRRVQKYATEDPWFDFESCLDWTFQEQRRRLQPMEGDRLERDKTPLPFDGDTLDGPPLAWVTLWGGRYVNTYGDTVPESLKQWGHVFWDAERLRGSNGVKCVERERERIRCR</sequence>
<dbReference type="Proteomes" id="UP001303889">
    <property type="component" value="Unassembled WGS sequence"/>
</dbReference>
<evidence type="ECO:0000313" key="2">
    <source>
        <dbReference type="EMBL" id="KAK3902868.1"/>
    </source>
</evidence>
<accession>A0AAN6RUD2</accession>
<evidence type="ECO:0000256" key="1">
    <source>
        <dbReference type="SAM" id="MobiDB-lite"/>
    </source>
</evidence>
<dbReference type="EMBL" id="MU855482">
    <property type="protein sequence ID" value="KAK3902868.1"/>
    <property type="molecule type" value="Genomic_DNA"/>
</dbReference>
<feature type="compositionally biased region" description="Basic and acidic residues" evidence="1">
    <location>
        <begin position="1"/>
        <end position="11"/>
    </location>
</feature>
<reference evidence="2" key="1">
    <citation type="journal article" date="2023" name="Mol. Phylogenet. Evol.">
        <title>Genome-scale phylogeny and comparative genomics of the fungal order Sordariales.</title>
        <authorList>
            <person name="Hensen N."/>
            <person name="Bonometti L."/>
            <person name="Westerberg I."/>
            <person name="Brannstrom I.O."/>
            <person name="Guillou S."/>
            <person name="Cros-Aarteil S."/>
            <person name="Calhoun S."/>
            <person name="Haridas S."/>
            <person name="Kuo A."/>
            <person name="Mondo S."/>
            <person name="Pangilinan J."/>
            <person name="Riley R."/>
            <person name="LaButti K."/>
            <person name="Andreopoulos B."/>
            <person name="Lipzen A."/>
            <person name="Chen C."/>
            <person name="Yan M."/>
            <person name="Daum C."/>
            <person name="Ng V."/>
            <person name="Clum A."/>
            <person name="Steindorff A."/>
            <person name="Ohm R.A."/>
            <person name="Martin F."/>
            <person name="Silar P."/>
            <person name="Natvig D.O."/>
            <person name="Lalanne C."/>
            <person name="Gautier V."/>
            <person name="Ament-Velasquez S.L."/>
            <person name="Kruys A."/>
            <person name="Hutchinson M.I."/>
            <person name="Powell A.J."/>
            <person name="Barry K."/>
            <person name="Miller A.N."/>
            <person name="Grigoriev I.V."/>
            <person name="Debuchy R."/>
            <person name="Gladieux P."/>
            <person name="Hiltunen Thoren M."/>
            <person name="Johannesson H."/>
        </authorList>
    </citation>
    <scope>NUCLEOTIDE SEQUENCE</scope>
    <source>
        <strain evidence="2">CBS 103.79</strain>
    </source>
</reference>
<organism evidence="2 3">
    <name type="scientific">Staphylotrichum tortipilum</name>
    <dbReference type="NCBI Taxonomy" id="2831512"/>
    <lineage>
        <taxon>Eukaryota</taxon>
        <taxon>Fungi</taxon>
        <taxon>Dikarya</taxon>
        <taxon>Ascomycota</taxon>
        <taxon>Pezizomycotina</taxon>
        <taxon>Sordariomycetes</taxon>
        <taxon>Sordariomycetidae</taxon>
        <taxon>Sordariales</taxon>
        <taxon>Chaetomiaceae</taxon>
        <taxon>Staphylotrichum</taxon>
    </lineage>
</organism>
<comment type="caution">
    <text evidence="2">The sequence shown here is derived from an EMBL/GenBank/DDBJ whole genome shotgun (WGS) entry which is preliminary data.</text>
</comment>
<name>A0AAN6RUD2_9PEZI</name>
<reference evidence="2" key="2">
    <citation type="submission" date="2023-05" db="EMBL/GenBank/DDBJ databases">
        <authorList>
            <consortium name="Lawrence Berkeley National Laboratory"/>
            <person name="Steindorff A."/>
            <person name="Hensen N."/>
            <person name="Bonometti L."/>
            <person name="Westerberg I."/>
            <person name="Brannstrom I.O."/>
            <person name="Guillou S."/>
            <person name="Cros-Aarteil S."/>
            <person name="Calhoun S."/>
            <person name="Haridas S."/>
            <person name="Kuo A."/>
            <person name="Mondo S."/>
            <person name="Pangilinan J."/>
            <person name="Riley R."/>
            <person name="Labutti K."/>
            <person name="Andreopoulos B."/>
            <person name="Lipzen A."/>
            <person name="Chen C."/>
            <person name="Yanf M."/>
            <person name="Daum C."/>
            <person name="Ng V."/>
            <person name="Clum A."/>
            <person name="Ohm R."/>
            <person name="Martin F."/>
            <person name="Silar P."/>
            <person name="Natvig D."/>
            <person name="Lalanne C."/>
            <person name="Gautier V."/>
            <person name="Ament-Velasquez S.L."/>
            <person name="Kruys A."/>
            <person name="Hutchinson M.I."/>
            <person name="Powell A.J."/>
            <person name="Barry K."/>
            <person name="Miller A.N."/>
            <person name="Grigoriev I.V."/>
            <person name="Debuchy R."/>
            <person name="Gladieux P."/>
            <person name="Thoren M.H."/>
            <person name="Johannesson H."/>
        </authorList>
    </citation>
    <scope>NUCLEOTIDE SEQUENCE</scope>
    <source>
        <strain evidence="2">CBS 103.79</strain>
    </source>
</reference>
<keyword evidence="3" id="KW-1185">Reference proteome</keyword>
<proteinExistence type="predicted"/>